<name>A0A0A0JBU9_9MICO</name>
<evidence type="ECO:0000313" key="1">
    <source>
        <dbReference type="EMBL" id="KGN34289.1"/>
    </source>
</evidence>
<dbReference type="OrthoDB" id="8132905at2"/>
<dbReference type="PROSITE" id="PS51257">
    <property type="entry name" value="PROKAR_LIPOPROTEIN"/>
    <property type="match status" value="1"/>
</dbReference>
<dbReference type="AlphaFoldDB" id="A0A0A0JBU9"/>
<dbReference type="NCBIfam" id="TIGR03767">
    <property type="entry name" value="P_acnes_RR"/>
    <property type="match status" value="1"/>
</dbReference>
<proteinExistence type="predicted"/>
<dbReference type="InterPro" id="IPR006311">
    <property type="entry name" value="TAT_signal"/>
</dbReference>
<dbReference type="InterPro" id="IPR029052">
    <property type="entry name" value="Metallo-depent_PP-like"/>
</dbReference>
<accession>A0A0A0JBU9</accession>
<dbReference type="eggNOG" id="COG1409">
    <property type="taxonomic scope" value="Bacteria"/>
</dbReference>
<dbReference type="Gene3D" id="3.60.21.10">
    <property type="match status" value="1"/>
</dbReference>
<sequence>MSSINRRSLLLAGAGGLGTIALSCGQGTSAFARDRALRLGAQRAVSIAGTTLEQAASPAGASGYRRLQAGPGYPLTVRSDLAAGTGDRDDRRTPLASIVHFTDLHMVDAQSPLRFEFLHDVAPSAFRPQEALGTQGAAQLVKRVNDIKRGPFSGRTFDCVVSTGDNTDNREDIELDWFLSVMSGGRITANTGDASQWEGVQSGGDSNYWNPEITVQDRYKKAGFPTLPGYFTRATAPHTSEGLDTPWYSVFGNHDDSIQGTLPSNILGLDAAYTGHFKFTGFAQGTSNLALQDALRRGSTTILGTGGTMTSSWRVTPDERRRPFSPRDYIERHRRTAYTGPGPFGHGFDEEAAATGRGYYAFPIAPGVTGIAMDSTNHAGFTEGSIGDEQWCWLKRRLRAGSSTYWDWGIKYKHSVTDEYFVLFSHHTSGTMNNILMDPAKPEIRHAGFDLLRMLHDFPNVLAWVNGHTHVNSPVAQGHSDPRRAFWEINTASHIDFPQQARIIDVCDNKDGTLSLFTTLIESAAPYQASYESGSQTALASLYRELSFNDIHAALASEGGAGDRNTELLLVNPRA</sequence>
<gene>
    <name evidence="1" type="ORF">N802_13080</name>
</gene>
<organism evidence="1 2">
    <name type="scientific">Knoellia sinensis KCTC 19936</name>
    <dbReference type="NCBI Taxonomy" id="1385520"/>
    <lineage>
        <taxon>Bacteria</taxon>
        <taxon>Bacillati</taxon>
        <taxon>Actinomycetota</taxon>
        <taxon>Actinomycetes</taxon>
        <taxon>Micrococcales</taxon>
        <taxon>Intrasporangiaceae</taxon>
        <taxon>Knoellia</taxon>
    </lineage>
</organism>
<comment type="caution">
    <text evidence="1">The sequence shown here is derived from an EMBL/GenBank/DDBJ whole genome shotgun (WGS) entry which is preliminary data.</text>
</comment>
<evidence type="ECO:0000313" key="2">
    <source>
        <dbReference type="Proteomes" id="UP000030002"/>
    </source>
</evidence>
<reference evidence="1 2" key="1">
    <citation type="submission" date="2013-08" db="EMBL/GenBank/DDBJ databases">
        <title>The genome sequence of Knoellia sinensis.</title>
        <authorList>
            <person name="Zhu W."/>
            <person name="Wang G."/>
        </authorList>
    </citation>
    <scope>NUCLEOTIDE SEQUENCE [LARGE SCALE GENOMIC DNA]</scope>
    <source>
        <strain evidence="1 2">KCTC 19936</strain>
    </source>
</reference>
<dbReference type="Proteomes" id="UP000030002">
    <property type="component" value="Unassembled WGS sequence"/>
</dbReference>
<dbReference type="SUPFAM" id="SSF56300">
    <property type="entry name" value="Metallo-dependent phosphatases"/>
    <property type="match status" value="1"/>
</dbReference>
<dbReference type="STRING" id="1385520.N802_13080"/>
<protein>
    <submittedName>
        <fullName evidence="1">Metallophosphoesterase</fullName>
    </submittedName>
</protein>
<dbReference type="RefSeq" id="WP_035912530.1">
    <property type="nucleotide sequence ID" value="NZ_AVPJ01000002.1"/>
</dbReference>
<dbReference type="InterPro" id="IPR022506">
    <property type="entry name" value="Metallophosphoesterase_PPA1498"/>
</dbReference>
<dbReference type="PROSITE" id="PS51318">
    <property type="entry name" value="TAT"/>
    <property type="match status" value="1"/>
</dbReference>
<keyword evidence="2" id="KW-1185">Reference proteome</keyword>
<dbReference type="EMBL" id="AVPJ01000002">
    <property type="protein sequence ID" value="KGN34289.1"/>
    <property type="molecule type" value="Genomic_DNA"/>
</dbReference>